<protein>
    <recommendedName>
        <fullName evidence="1">Autotransporter domain-containing protein</fullName>
    </recommendedName>
</protein>
<dbReference type="Gene3D" id="2.40.128.130">
    <property type="entry name" value="Autotransporter beta-domain"/>
    <property type="match status" value="1"/>
</dbReference>
<dbReference type="EMBL" id="BSOB01000017">
    <property type="protein sequence ID" value="GLQ93079.1"/>
    <property type="molecule type" value="Genomic_DNA"/>
</dbReference>
<dbReference type="PROSITE" id="PS51208">
    <property type="entry name" value="AUTOTRANSPORTER"/>
    <property type="match status" value="1"/>
</dbReference>
<comment type="caution">
    <text evidence="2">The sequence shown here is derived from an EMBL/GenBank/DDBJ whole genome shotgun (WGS) entry which is preliminary data.</text>
</comment>
<keyword evidence="3" id="KW-1185">Reference proteome</keyword>
<dbReference type="Pfam" id="PF03797">
    <property type="entry name" value="Autotransporter"/>
    <property type="match status" value="1"/>
</dbReference>
<evidence type="ECO:0000313" key="2">
    <source>
        <dbReference type="EMBL" id="GLQ93079.1"/>
    </source>
</evidence>
<gene>
    <name evidence="2" type="ORF">GCM10007901_20300</name>
</gene>
<dbReference type="Proteomes" id="UP001156670">
    <property type="component" value="Unassembled WGS sequence"/>
</dbReference>
<dbReference type="SMART" id="SM00869">
    <property type="entry name" value="Autotransporter"/>
    <property type="match status" value="1"/>
</dbReference>
<organism evidence="2 3">
    <name type="scientific">Dyella acidisoli</name>
    <dbReference type="NCBI Taxonomy" id="1867834"/>
    <lineage>
        <taxon>Bacteria</taxon>
        <taxon>Pseudomonadati</taxon>
        <taxon>Pseudomonadota</taxon>
        <taxon>Gammaproteobacteria</taxon>
        <taxon>Lysobacterales</taxon>
        <taxon>Rhodanobacteraceae</taxon>
        <taxon>Dyella</taxon>
    </lineage>
</organism>
<reference evidence="3" key="1">
    <citation type="journal article" date="2019" name="Int. J. Syst. Evol. Microbiol.">
        <title>The Global Catalogue of Microorganisms (GCM) 10K type strain sequencing project: providing services to taxonomists for standard genome sequencing and annotation.</title>
        <authorList>
            <consortium name="The Broad Institute Genomics Platform"/>
            <consortium name="The Broad Institute Genome Sequencing Center for Infectious Disease"/>
            <person name="Wu L."/>
            <person name="Ma J."/>
        </authorList>
    </citation>
    <scope>NUCLEOTIDE SEQUENCE [LARGE SCALE GENOMIC DNA]</scope>
    <source>
        <strain evidence="3">NBRC 111980</strain>
    </source>
</reference>
<dbReference type="SUPFAM" id="SSF51126">
    <property type="entry name" value="Pectin lyase-like"/>
    <property type="match status" value="1"/>
</dbReference>
<dbReference type="InterPro" id="IPR006315">
    <property type="entry name" value="OM_autotransptr_brl_dom"/>
</dbReference>
<proteinExistence type="predicted"/>
<dbReference type="InterPro" id="IPR011050">
    <property type="entry name" value="Pectin_lyase_fold/virulence"/>
</dbReference>
<dbReference type="SUPFAM" id="SSF103515">
    <property type="entry name" value="Autotransporter"/>
    <property type="match status" value="1"/>
</dbReference>
<dbReference type="NCBIfam" id="TIGR01414">
    <property type="entry name" value="autotrans_barl"/>
    <property type="match status" value="1"/>
</dbReference>
<evidence type="ECO:0000313" key="3">
    <source>
        <dbReference type="Proteomes" id="UP001156670"/>
    </source>
</evidence>
<name>A0ABQ5XRS0_9GAMM</name>
<evidence type="ECO:0000259" key="1">
    <source>
        <dbReference type="PROSITE" id="PS51208"/>
    </source>
</evidence>
<feature type="domain" description="Autotransporter" evidence="1">
    <location>
        <begin position="766"/>
        <end position="1045"/>
    </location>
</feature>
<dbReference type="InterPro" id="IPR036709">
    <property type="entry name" value="Autotransporte_beta_dom_sf"/>
</dbReference>
<accession>A0ABQ5XRS0</accession>
<dbReference type="RefSeq" id="WP_284320807.1">
    <property type="nucleotide sequence ID" value="NZ_BSOB01000017.1"/>
</dbReference>
<dbReference type="InterPro" id="IPR005546">
    <property type="entry name" value="Autotransporte_beta"/>
</dbReference>
<sequence length="1045" mass="107418">MPGNSIRLGIKVGVDSAMPEEYLFDTGSNSFNIDVGTGNSVAWFPSASASVTSKPYAYLYGNGTYGRWQQNATVSSIQFYSSTTGSLVSNDDTAQGLPVGVAWDYVTSTSRGKQITTSPKGVPLYQDLDWQAAINEGNAPEEGHFFGTFGASNFITQGQGTNGGVPGMLTTTGYIVEADGKPGAPGGACGQACLILNLTPALRAQFLSVVPWISGATTTFALSGANASTREFSTLFNYTFNGNGNTVKLPTLFDTGTPVILLHSADLYGSENAAGHVKSIGNSMGTAYQGDYQEIPGMNLTATGAAAGARTVSIVTSGSSGDPSNDVMYVPSTLKAVTYGMSFFLQDAVMFDLQNQATGYTPFYVTDAPIATGFTATATMGPLGLAGFISGGGNFIVANGGVAQLSGTNTYTGVTDIQPGGWLGIAGPGTIATSSNVQADGTFDISRASNSEAITSLSGAGTVSLGANTLQLTNADGTFSGQLSDGGLGSGMGGGLLITAGVETLSGANTYTGLTSIAPNGRLVLNGSVAGAVVNAGTLTGNGQIGGDLTVQGTIAPGNGASSYQALNVAGNYHQTTGSTYLAQINLNQSGQSSQIAVQGTATLDPGARLNVLATPSTSAVYAPGMRYTLLTADQGLTGVYTFSPLSLNGVLELAPGYDPLQVYLEVIQINALTAFGQTPNQVSTLAGIQSLPNSDALFTTIANLPSPILIRQAADQLSGEIHASTQSAFMDDTRFMRDAVLQRLRQAQNQADEGITTSEGPATQSPSRDLAWWGQFVGSWDHYDGNGNATGLSDSIGGFLLGADVPVGDRGRVGIGSGYTQTGFLSSRNTKGNSNDAYLSVYGGLPFGSGPGGWSVNGGLAYTRHLLTLDRSQTLIGLNGATWSRTKASTSQAFVEVGDTFTFNTATLEPYVQAAHVQLLQDGFKEQGDAAALTGQGEAHAITYATLGAHAATQLHLGGSLFTAYGTMGWRHASGYVVPVVVESFAQGSNFDVTGVPNARNAVVVNLGGDLQVTPSVSLRIAYDGQLAHHATDSGFQAGVTWRY</sequence>